<feature type="transmembrane region" description="Helical" evidence="1">
    <location>
        <begin position="542"/>
        <end position="560"/>
    </location>
</feature>
<evidence type="ECO:0000256" key="1">
    <source>
        <dbReference type="SAM" id="Phobius"/>
    </source>
</evidence>
<sequence>MRTVLGLVALLFASVLCAQSPAPPDPIPPPLRDWRGWVLKDLDYRACPLIATQGAESADDYLCAWPGRVTIDAGATGAAIAQTWRVEATSWVPLPGDAEYWPQEVTVNGQGAPVLMHDDQPALRLAPGTYQIKARIPWAQRPQQLRLAAVVGLVDLRVDGKAVTPLQRDGDELTLGRGETEEPEADEIGIKVFRKLTDAIPAQLSTHLEISVSGQAREETFAPVLPAGVVPTQLAGDLPARIDAEGRLHVQVQPGTWVLTLDARLTEPLTRLAAKLASEPWPEQEIWSFQANPGLRVTSVAGDTPIDPAQAGVPGDWRALPAFALGDGAALTIEERARGLSADDANRLTLVREAWLDFSGAGLNAKDQISGRMQRDWRLDLAPPFTLERAEADGEGLLVTKGAGEGRTGVELRNPNVNLSAGVRIAQAGGELPIAGWKHSFDQVQLSLHLPYSWRLIAAPGADRADGSWIWRWTLLDVFLVAVIGLAAARAFGWLGGAFAAGYLVLAYHEAASPLWALLAALALLLLARALPAGRLADVARWAARGACVLLVLVALPFIATQVRYVLYPQLENAADDFGIVDGFAGGAMQMEMQAAPAPAAPPPPPAPVAETNAQDSSSLESVVVAGSRVAKKIAGAPPEQAGYSGLYRHRAARQRYAQNTVIQAGRGEPGWRFGTTASLSWSGPVLAEQSVRLLLAPPWLVRALRLVMLALLVLTIVAVARRAFAGVAAPPTAPRGATALAVFGFATLLAAGGVRAQAGYPSDELLEQLRERIVEAPACAPGCANAARAIVRADAGAVRVALDINAGERVAVPLPGEDAALDLASVRVDGAVQEHVVRHDDVLWLALARGVHRVELEFRTGDTDHLALKFPLKPAFVDVSLDGWQATGVNENRLLGDTLSLARERRGDDAQASPRGAAQQFPPYVQVERRLVFDLEWRVESQATRIAPRTGGFSVAVPLLPGEQLLSSGVRQQDGKVLLSFGGDQAQLSWSSRLDPSASVALTAPALADRAEVWKVVQNPTWHAQFAGVPEVQSAESGAEWTHEFRPLPGETLTIALARPEAVAGRSIAIDGVTAASSAGLRALDTQLTFTLRSTQGGEHAIALPAGAEVLAVQKNGQPLNVRPREDRLSLPVTPGAQTFVVSLRQPQPIGIVARTPAFALGAPAANLRTSLSLPEDRWVLFVSGPAVGPAVLYWGELVVMIALAWGLARTRRTPLKLWHWLLLGFGFSTGSWFALGLVAAWLFAFDWRERGQVRDTGLFNLAQICLALVTLPMLLAVVHAVWHGLLGDPDMSVVGNGSSARYLQWFADQADGNLPQGVAVTLPLWLHRVAMLAWALWLANALVGWLRWAFAAWSAGGYWRSPPKVAKVSIDPLPAAPEYKPERRPDA</sequence>
<feature type="transmembrane region" description="Helical" evidence="1">
    <location>
        <begin position="704"/>
        <end position="725"/>
    </location>
</feature>
<feature type="transmembrane region" description="Helical" evidence="1">
    <location>
        <begin position="737"/>
        <end position="755"/>
    </location>
</feature>
<feature type="chain" id="PRO_5040932800" evidence="2">
    <location>
        <begin position="19"/>
        <end position="1389"/>
    </location>
</feature>
<evidence type="ECO:0000256" key="2">
    <source>
        <dbReference type="SAM" id="SignalP"/>
    </source>
</evidence>
<protein>
    <submittedName>
        <fullName evidence="3">Uncharacterized protein</fullName>
    </submittedName>
</protein>
<proteinExistence type="predicted"/>
<feature type="transmembrane region" description="Helical" evidence="1">
    <location>
        <begin position="478"/>
        <end position="506"/>
    </location>
</feature>
<gene>
    <name evidence="3" type="ORF">OD750_001750</name>
</gene>
<feature type="signal peptide" evidence="2">
    <location>
        <begin position="1"/>
        <end position="18"/>
    </location>
</feature>
<accession>A0A9X4BFK6</accession>
<dbReference type="EMBL" id="JAOVZO020000001">
    <property type="protein sequence ID" value="MDC8011265.1"/>
    <property type="molecule type" value="Genomic_DNA"/>
</dbReference>
<keyword evidence="1" id="KW-0472">Membrane</keyword>
<evidence type="ECO:0000313" key="3">
    <source>
        <dbReference type="EMBL" id="MDC8011265.1"/>
    </source>
</evidence>
<dbReference type="Proteomes" id="UP001139971">
    <property type="component" value="Unassembled WGS sequence"/>
</dbReference>
<feature type="transmembrane region" description="Helical" evidence="1">
    <location>
        <begin position="1333"/>
        <end position="1352"/>
    </location>
</feature>
<dbReference type="RefSeq" id="WP_263543714.1">
    <property type="nucleotide sequence ID" value="NZ_JAOVZO020000001.1"/>
</dbReference>
<feature type="transmembrane region" description="Helical" evidence="1">
    <location>
        <begin position="1219"/>
        <end position="1247"/>
    </location>
</feature>
<keyword evidence="2" id="KW-0732">Signal</keyword>
<feature type="transmembrane region" description="Helical" evidence="1">
    <location>
        <begin position="1259"/>
        <end position="1284"/>
    </location>
</feature>
<comment type="caution">
    <text evidence="3">The sequence shown here is derived from an EMBL/GenBank/DDBJ whole genome shotgun (WGS) entry which is preliminary data.</text>
</comment>
<keyword evidence="1" id="KW-1133">Transmembrane helix</keyword>
<reference evidence="3" key="1">
    <citation type="submission" date="2023-02" db="EMBL/GenBank/DDBJ databases">
        <title>Tahibacter soli sp. nov. isolated from soil.</title>
        <authorList>
            <person name="Baek J.H."/>
            <person name="Lee J.K."/>
            <person name="Choi D.G."/>
            <person name="Jeon C.O."/>
        </authorList>
    </citation>
    <scope>NUCLEOTIDE SEQUENCE</scope>
    <source>
        <strain evidence="3">BL</strain>
    </source>
</reference>
<feature type="transmembrane region" description="Helical" evidence="1">
    <location>
        <begin position="1180"/>
        <end position="1207"/>
    </location>
</feature>
<organism evidence="3 4">
    <name type="scientific">Tahibacter soli</name>
    <dbReference type="NCBI Taxonomy" id="2983605"/>
    <lineage>
        <taxon>Bacteria</taxon>
        <taxon>Pseudomonadati</taxon>
        <taxon>Pseudomonadota</taxon>
        <taxon>Gammaproteobacteria</taxon>
        <taxon>Lysobacterales</taxon>
        <taxon>Rhodanobacteraceae</taxon>
        <taxon>Tahibacter</taxon>
    </lineage>
</organism>
<keyword evidence="1" id="KW-0812">Transmembrane</keyword>
<evidence type="ECO:0000313" key="4">
    <source>
        <dbReference type="Proteomes" id="UP001139971"/>
    </source>
</evidence>
<name>A0A9X4BFK6_9GAMM</name>
<feature type="transmembrane region" description="Helical" evidence="1">
    <location>
        <begin position="513"/>
        <end position="530"/>
    </location>
</feature>
<keyword evidence="4" id="KW-1185">Reference proteome</keyword>